<feature type="repeat" description="TPR" evidence="1">
    <location>
        <begin position="101"/>
        <end position="134"/>
    </location>
</feature>
<dbReference type="Proteomes" id="UP000626697">
    <property type="component" value="Unassembled WGS sequence"/>
</dbReference>
<keyword evidence="2" id="KW-0812">Transmembrane</keyword>
<dbReference type="SUPFAM" id="SSF48452">
    <property type="entry name" value="TPR-like"/>
    <property type="match status" value="1"/>
</dbReference>
<keyword evidence="2" id="KW-1133">Transmembrane helix</keyword>
<reference evidence="3 4" key="1">
    <citation type="submission" date="2020-08" db="EMBL/GenBank/DDBJ databases">
        <title>Genomic Encyclopedia of Type Strains, Phase IV (KMG-IV): sequencing the most valuable type-strain genomes for metagenomic binning, comparative biology and taxonomic classification.</title>
        <authorList>
            <person name="Goeker M."/>
        </authorList>
    </citation>
    <scope>NUCLEOTIDE SEQUENCE [LARGE SCALE GENOMIC DNA]</scope>
    <source>
        <strain evidence="3 4">DSM 105481</strain>
    </source>
</reference>
<evidence type="ECO:0000256" key="1">
    <source>
        <dbReference type="PROSITE-ProRule" id="PRU00339"/>
    </source>
</evidence>
<evidence type="ECO:0000313" key="3">
    <source>
        <dbReference type="EMBL" id="MBA9027648.1"/>
    </source>
</evidence>
<keyword evidence="2" id="KW-0472">Membrane</keyword>
<feature type="transmembrane region" description="Helical" evidence="2">
    <location>
        <begin position="5"/>
        <end position="22"/>
    </location>
</feature>
<comment type="caution">
    <text evidence="3">The sequence shown here is derived from an EMBL/GenBank/DDBJ whole genome shotgun (WGS) entry which is preliminary data.</text>
</comment>
<sequence>MRKFILYILFFLLIFDIFHLIYRIKQYNLANLDYGDFLSIITLLIAILFIIQLNRPKKKLTKFKHFHSEAFNAEERKEYEKALQIREEGLRLTTLNNLQRAELYFGNGGTYLYLNDYEKATYYFDKSFELTKEEKFPYDDQYVTIIESYVKANRKNDAIHLVEDLLKRQSYNKKFKKLEPVRDRLLM</sequence>
<dbReference type="PROSITE" id="PS50005">
    <property type="entry name" value="TPR"/>
    <property type="match status" value="1"/>
</dbReference>
<protein>
    <submittedName>
        <fullName evidence="3">Tetratricopeptide (TPR) repeat protein</fullName>
    </submittedName>
</protein>
<dbReference type="InterPro" id="IPR011990">
    <property type="entry name" value="TPR-like_helical_dom_sf"/>
</dbReference>
<keyword evidence="4" id="KW-1185">Reference proteome</keyword>
<feature type="transmembrane region" description="Helical" evidence="2">
    <location>
        <begin position="34"/>
        <end position="54"/>
    </location>
</feature>
<dbReference type="Gene3D" id="1.25.40.10">
    <property type="entry name" value="Tetratricopeptide repeat domain"/>
    <property type="match status" value="1"/>
</dbReference>
<evidence type="ECO:0000313" key="4">
    <source>
        <dbReference type="Proteomes" id="UP000626697"/>
    </source>
</evidence>
<keyword evidence="1" id="KW-0802">TPR repeat</keyword>
<organism evidence="3 4">
    <name type="scientific">Peribacillus huizhouensis</name>
    <dbReference type="NCBI Taxonomy" id="1501239"/>
    <lineage>
        <taxon>Bacteria</taxon>
        <taxon>Bacillati</taxon>
        <taxon>Bacillota</taxon>
        <taxon>Bacilli</taxon>
        <taxon>Bacillales</taxon>
        <taxon>Bacillaceae</taxon>
        <taxon>Peribacillus</taxon>
    </lineage>
</organism>
<accession>A0ABR6CRJ4</accession>
<dbReference type="RefSeq" id="WP_182503086.1">
    <property type="nucleotide sequence ID" value="NZ_JACJHX010000009.1"/>
</dbReference>
<dbReference type="EMBL" id="JACJHX010000009">
    <property type="protein sequence ID" value="MBA9027648.1"/>
    <property type="molecule type" value="Genomic_DNA"/>
</dbReference>
<evidence type="ECO:0000256" key="2">
    <source>
        <dbReference type="SAM" id="Phobius"/>
    </source>
</evidence>
<gene>
    <name evidence="3" type="ORF">HNP81_002939</name>
</gene>
<dbReference type="InterPro" id="IPR019734">
    <property type="entry name" value="TPR_rpt"/>
</dbReference>
<name>A0ABR6CRJ4_9BACI</name>
<proteinExistence type="predicted"/>